<dbReference type="RefSeq" id="WP_221251257.1">
    <property type="nucleotide sequence ID" value="NZ_AP024355.1"/>
</dbReference>
<dbReference type="Proteomes" id="UP001319827">
    <property type="component" value="Chromosome"/>
</dbReference>
<evidence type="ECO:0000256" key="1">
    <source>
        <dbReference type="ARBA" id="ARBA00001932"/>
    </source>
</evidence>
<dbReference type="InterPro" id="IPR052219">
    <property type="entry name" value="Photolyase_Class-2"/>
</dbReference>
<dbReference type="InterPro" id="IPR014729">
    <property type="entry name" value="Rossmann-like_a/b/a_fold"/>
</dbReference>
<dbReference type="Gene3D" id="1.25.40.80">
    <property type="match status" value="1"/>
</dbReference>
<dbReference type="InterPro" id="IPR006050">
    <property type="entry name" value="DNA_photolyase_N"/>
</dbReference>
<protein>
    <submittedName>
        <fullName evidence="3">Deoxyribodipyrimidine photo-lyase</fullName>
    </submittedName>
</protein>
<dbReference type="Gene3D" id="1.10.579.10">
    <property type="entry name" value="DNA Cyclobutane Dipyrimidine Photolyase, subunit A, domain 3"/>
    <property type="match status" value="1"/>
</dbReference>
<evidence type="ECO:0000313" key="3">
    <source>
        <dbReference type="EMBL" id="BCR03814.1"/>
    </source>
</evidence>
<dbReference type="InterPro" id="IPR036134">
    <property type="entry name" value="Crypto/Photolyase_FAD-like_sf"/>
</dbReference>
<accession>A0ABN6DX67</accession>
<dbReference type="Gene3D" id="3.40.50.620">
    <property type="entry name" value="HUPs"/>
    <property type="match status" value="1"/>
</dbReference>
<gene>
    <name evidence="3" type="primary">phr</name>
    <name evidence="3" type="ORF">DESUT3_08830</name>
</gene>
<dbReference type="PROSITE" id="PS51645">
    <property type="entry name" value="PHR_CRY_ALPHA_BETA"/>
    <property type="match status" value="1"/>
</dbReference>
<dbReference type="SUPFAM" id="SSF52425">
    <property type="entry name" value="Cryptochrome/photolyase, N-terminal domain"/>
    <property type="match status" value="1"/>
</dbReference>
<organism evidence="3 4">
    <name type="scientific">Desulfuromonas versatilis</name>
    <dbReference type="NCBI Taxonomy" id="2802975"/>
    <lineage>
        <taxon>Bacteria</taxon>
        <taxon>Pseudomonadati</taxon>
        <taxon>Thermodesulfobacteriota</taxon>
        <taxon>Desulfuromonadia</taxon>
        <taxon>Desulfuromonadales</taxon>
        <taxon>Desulfuromonadaceae</taxon>
        <taxon>Desulfuromonas</taxon>
    </lineage>
</organism>
<evidence type="ECO:0000313" key="4">
    <source>
        <dbReference type="Proteomes" id="UP001319827"/>
    </source>
</evidence>
<dbReference type="InterPro" id="IPR036155">
    <property type="entry name" value="Crypto/Photolyase_N_sf"/>
</dbReference>
<reference evidence="3 4" key="2">
    <citation type="journal article" date="2021" name="Int. J. Syst. Evol. Microbiol.">
        <title>Isolation and Polyphasic Characterization of Desulfuromonas versatilis sp. Nov., an Electrogenic Bacteria Capable of Versatile Metabolism Isolated from a Graphene Oxide-Reducing Enrichment Culture.</title>
        <authorList>
            <person name="Xie L."/>
            <person name="Yoshida N."/>
            <person name="Ishii S."/>
            <person name="Meng L."/>
        </authorList>
    </citation>
    <scope>NUCLEOTIDE SEQUENCE [LARGE SCALE GENOMIC DNA]</scope>
    <source>
        <strain evidence="3 4">NIT-T3</strain>
    </source>
</reference>
<keyword evidence="4" id="KW-1185">Reference proteome</keyword>
<sequence length="488" mass="55981">MQEVPSIRIRKTNDQPVNEKGEYVLYWMIAFRRTGWNFALQRAVEQARELNRPLLILEALRCDYPWASDRLHAFILQGMADNARRLASRPALYHPYVEPEKGAGKGLLLALAEPACLVVTDDFPAFFLPHMIKAAAGKLPVLLEAVDSNGLLPLRAAERDYPSAYAFRRFLQKELRGHLNELPGKDPLQGAGLPMLKQLPAAIARCWPAASPDLLAAKPEALAKLPLDHGVAVAPVTGGTLAARRQLTRFLDERLADYAEHRNEPEREVTSELSAHLHFGHLSVHEIFDRLSERENWSIGDLSPDAKGKREGWWGMSRPAEAFLDQLVTWRELGYNCCAFRTDYQHFASLPDWARQTLEEHESDPRPYLYTLEEFERSATHDPLWNAAQLQLVREGKMHNYLRMLWGKKILEWTRTPRAALEVMTELNNKYALDGRDPNSYSGIFWCLGRYDRPWGPERPIFGKIRYMSSENTARKFPLGRYLRRYTP</sequence>
<dbReference type="PANTHER" id="PTHR10211">
    <property type="entry name" value="DEOXYRIBODIPYRIMIDINE PHOTOLYASE"/>
    <property type="match status" value="1"/>
</dbReference>
<dbReference type="PANTHER" id="PTHR10211:SF0">
    <property type="entry name" value="DEOXYRIBODIPYRIMIDINE PHOTO-LYASE"/>
    <property type="match status" value="1"/>
</dbReference>
<dbReference type="SUPFAM" id="SSF48173">
    <property type="entry name" value="Cryptochrome/photolyase FAD-binding domain"/>
    <property type="match status" value="1"/>
</dbReference>
<name>A0ABN6DX67_9BACT</name>
<comment type="cofactor">
    <cofactor evidence="1">
        <name>(6R)-5,10-methylene-5,6,7,8-tetrahydrofolate</name>
        <dbReference type="ChEBI" id="CHEBI:15636"/>
    </cofactor>
</comment>
<feature type="domain" description="Photolyase/cryptochrome alpha/beta" evidence="2">
    <location>
        <begin position="22"/>
        <end position="154"/>
    </location>
</feature>
<dbReference type="EMBL" id="AP024355">
    <property type="protein sequence ID" value="BCR03814.1"/>
    <property type="molecule type" value="Genomic_DNA"/>
</dbReference>
<evidence type="ECO:0000259" key="2">
    <source>
        <dbReference type="PROSITE" id="PS51645"/>
    </source>
</evidence>
<proteinExistence type="predicted"/>
<reference evidence="3 4" key="1">
    <citation type="journal article" date="2016" name="C (Basel)">
        <title>Selective Growth of and Electricity Production by Marine Exoelectrogenic Bacteria in Self-Aggregated Hydrogel of Microbially Reduced Graphene Oxide.</title>
        <authorList>
            <person name="Yoshida N."/>
            <person name="Goto Y."/>
            <person name="Miyata Y."/>
        </authorList>
    </citation>
    <scope>NUCLEOTIDE SEQUENCE [LARGE SCALE GENOMIC DNA]</scope>
    <source>
        <strain evidence="3 4">NIT-T3</strain>
    </source>
</reference>